<feature type="non-terminal residue" evidence="1">
    <location>
        <position position="1"/>
    </location>
</feature>
<comment type="caution">
    <text evidence="1">The sequence shown here is derived from an EMBL/GenBank/DDBJ whole genome shotgun (WGS) entry which is preliminary data.</text>
</comment>
<proteinExistence type="predicted"/>
<dbReference type="Proteomes" id="UP000789920">
    <property type="component" value="Unassembled WGS sequence"/>
</dbReference>
<organism evidence="1 2">
    <name type="scientific">Racocetra persica</name>
    <dbReference type="NCBI Taxonomy" id="160502"/>
    <lineage>
        <taxon>Eukaryota</taxon>
        <taxon>Fungi</taxon>
        <taxon>Fungi incertae sedis</taxon>
        <taxon>Mucoromycota</taxon>
        <taxon>Glomeromycotina</taxon>
        <taxon>Glomeromycetes</taxon>
        <taxon>Diversisporales</taxon>
        <taxon>Gigasporaceae</taxon>
        <taxon>Racocetra</taxon>
    </lineage>
</organism>
<evidence type="ECO:0000313" key="2">
    <source>
        <dbReference type="Proteomes" id="UP000789920"/>
    </source>
</evidence>
<evidence type="ECO:0000313" key="1">
    <source>
        <dbReference type="EMBL" id="CAG8800833.1"/>
    </source>
</evidence>
<reference evidence="1" key="1">
    <citation type="submission" date="2021-06" db="EMBL/GenBank/DDBJ databases">
        <authorList>
            <person name="Kallberg Y."/>
            <person name="Tangrot J."/>
            <person name="Rosling A."/>
        </authorList>
    </citation>
    <scope>NUCLEOTIDE SEQUENCE</scope>
    <source>
        <strain evidence="1">MA461A</strain>
    </source>
</reference>
<gene>
    <name evidence="1" type="ORF">RPERSI_LOCUS20999</name>
</gene>
<keyword evidence="2" id="KW-1185">Reference proteome</keyword>
<protein>
    <submittedName>
        <fullName evidence="1">36711_t:CDS:1</fullName>
    </submittedName>
</protein>
<name>A0ACA9RMD1_9GLOM</name>
<sequence>TLFEDIKNKNKQLVTQMKSKSKLSESLLFGLQYKDLEKCLLEVVEAEKENFFNSDNNILIELQTQTIVKLIDHDRISRDAYRSLSKIDQSLIQASIVYNMRQEIIKQVNIKIPISLVDINQPTNFELIIKGNNIESIRK</sequence>
<accession>A0ACA9RMD1</accession>
<feature type="non-terminal residue" evidence="1">
    <location>
        <position position="139"/>
    </location>
</feature>
<dbReference type="EMBL" id="CAJVQC010060492">
    <property type="protein sequence ID" value="CAG8800833.1"/>
    <property type="molecule type" value="Genomic_DNA"/>
</dbReference>